<proteinExistence type="predicted"/>
<evidence type="ECO:0000256" key="5">
    <source>
        <dbReference type="ARBA" id="ARBA00023015"/>
    </source>
</evidence>
<keyword evidence="13" id="KW-1185">Reference proteome</keyword>
<dbReference type="InterPro" id="IPR008906">
    <property type="entry name" value="HATC_C_dom"/>
</dbReference>
<name>A0AAD6ETC6_9POAL</name>
<dbReference type="EMBL" id="JAMRDG010000001">
    <property type="protein sequence ID" value="KAJ3700301.1"/>
    <property type="molecule type" value="Genomic_DNA"/>
</dbReference>
<keyword evidence="4" id="KW-0862">Zinc</keyword>
<evidence type="ECO:0000256" key="4">
    <source>
        <dbReference type="ARBA" id="ARBA00022833"/>
    </source>
</evidence>
<sequence>MGMGIHGETMEDIQRIEETGDPTYVPVEEAPPATNAGEAAAADVVGETPAQKKTRKTTSDVWKHFTKRPTQPDGSYFGTCKYCGLKYLQGCQRGTSSMRIHIDKKCEKYPRNKPDLLQKILQAKTGETDALMPWVFDQLNSRKGLAIHIANAIYDKLCLWNLDKRVFSLVLDNASSNDACITELLYSTSMKDDLPVEGKVFHQRCGCHILNLIVQDGLSTVNKEIESIRDAMKWIKHSQARIEKFQLACSQANIAYKKPQWDVSTRWNSTYLMLELALELKPAFASKRSDVGSSSMTSDRKAGLKDYLKGKKGSTGQKTELEEYLDTDRDEGSLDDDFDILCWWKMKSPRFPILSKLVRDILAVPISIVASESTFSTSGRVLSQVRSSLSDESIEALLCAQDWLRVSIAETGKIIGAPLWTIEEEYTIGNEEGQ</sequence>
<evidence type="ECO:0000256" key="8">
    <source>
        <dbReference type="ARBA" id="ARBA00023242"/>
    </source>
</evidence>
<dbReference type="PANTHER" id="PTHR46481">
    <property type="entry name" value="ZINC FINGER BED DOMAIN-CONTAINING PROTEIN 4"/>
    <property type="match status" value="1"/>
</dbReference>
<dbReference type="InterPro" id="IPR052035">
    <property type="entry name" value="ZnF_BED_domain_contain"/>
</dbReference>
<reference evidence="12 13" key="1">
    <citation type="journal article" date="2022" name="Cell">
        <title>Repeat-based holocentromeres influence genome architecture and karyotype evolution.</title>
        <authorList>
            <person name="Hofstatter P.G."/>
            <person name="Thangavel G."/>
            <person name="Lux T."/>
            <person name="Neumann P."/>
            <person name="Vondrak T."/>
            <person name="Novak P."/>
            <person name="Zhang M."/>
            <person name="Costa L."/>
            <person name="Castellani M."/>
            <person name="Scott A."/>
            <person name="Toegelov H."/>
            <person name="Fuchs J."/>
            <person name="Mata-Sucre Y."/>
            <person name="Dias Y."/>
            <person name="Vanzela A.L.L."/>
            <person name="Huettel B."/>
            <person name="Almeida C.C.S."/>
            <person name="Simkova H."/>
            <person name="Souza G."/>
            <person name="Pedrosa-Harand A."/>
            <person name="Macas J."/>
            <person name="Mayer K.F.X."/>
            <person name="Houben A."/>
            <person name="Marques A."/>
        </authorList>
    </citation>
    <scope>NUCLEOTIDE SEQUENCE [LARGE SCALE GENOMIC DNA]</scope>
    <source>
        <strain evidence="12">RhyTen1mFocal</strain>
    </source>
</reference>
<dbReference type="Pfam" id="PF05699">
    <property type="entry name" value="Dimer_Tnp_hAT"/>
    <property type="match status" value="1"/>
</dbReference>
<keyword evidence="3 9" id="KW-0863">Zinc-finger</keyword>
<evidence type="ECO:0000259" key="11">
    <source>
        <dbReference type="PROSITE" id="PS50808"/>
    </source>
</evidence>
<evidence type="ECO:0000256" key="1">
    <source>
        <dbReference type="ARBA" id="ARBA00004123"/>
    </source>
</evidence>
<dbReference type="Proteomes" id="UP001210211">
    <property type="component" value="Unassembled WGS sequence"/>
</dbReference>
<comment type="caution">
    <text evidence="12">The sequence shown here is derived from an EMBL/GenBank/DDBJ whole genome shotgun (WGS) entry which is preliminary data.</text>
</comment>
<dbReference type="SUPFAM" id="SSF53098">
    <property type="entry name" value="Ribonuclease H-like"/>
    <property type="match status" value="1"/>
</dbReference>
<organism evidence="12 13">
    <name type="scientific">Rhynchospora tenuis</name>
    <dbReference type="NCBI Taxonomy" id="198213"/>
    <lineage>
        <taxon>Eukaryota</taxon>
        <taxon>Viridiplantae</taxon>
        <taxon>Streptophyta</taxon>
        <taxon>Embryophyta</taxon>
        <taxon>Tracheophyta</taxon>
        <taxon>Spermatophyta</taxon>
        <taxon>Magnoliopsida</taxon>
        <taxon>Liliopsida</taxon>
        <taxon>Poales</taxon>
        <taxon>Cyperaceae</taxon>
        <taxon>Cyperoideae</taxon>
        <taxon>Rhynchosporeae</taxon>
        <taxon>Rhynchospora</taxon>
    </lineage>
</organism>
<keyword evidence="8" id="KW-0539">Nucleus</keyword>
<evidence type="ECO:0000256" key="3">
    <source>
        <dbReference type="ARBA" id="ARBA00022771"/>
    </source>
</evidence>
<feature type="domain" description="BED-type" evidence="11">
    <location>
        <begin position="56"/>
        <end position="113"/>
    </location>
</feature>
<dbReference type="GO" id="GO:0003677">
    <property type="term" value="F:DNA binding"/>
    <property type="evidence" value="ECO:0007669"/>
    <property type="project" value="UniProtKB-KW"/>
</dbReference>
<gene>
    <name evidence="12" type="ORF">LUZ61_004006</name>
</gene>
<comment type="subcellular location">
    <subcellularLocation>
        <location evidence="1">Nucleus</location>
    </subcellularLocation>
</comment>
<dbReference type="InterPro" id="IPR003656">
    <property type="entry name" value="Znf_BED"/>
</dbReference>
<keyword evidence="7" id="KW-0804">Transcription</keyword>
<dbReference type="GO" id="GO:0008270">
    <property type="term" value="F:zinc ion binding"/>
    <property type="evidence" value="ECO:0007669"/>
    <property type="project" value="UniProtKB-KW"/>
</dbReference>
<dbReference type="SMART" id="SM00614">
    <property type="entry name" value="ZnF_BED"/>
    <property type="match status" value="1"/>
</dbReference>
<dbReference type="PANTHER" id="PTHR46481:SF10">
    <property type="entry name" value="ZINC FINGER BED DOMAIN-CONTAINING PROTEIN 39"/>
    <property type="match status" value="1"/>
</dbReference>
<keyword evidence="5" id="KW-0805">Transcription regulation</keyword>
<dbReference type="GO" id="GO:0005634">
    <property type="term" value="C:nucleus"/>
    <property type="evidence" value="ECO:0007669"/>
    <property type="project" value="UniProtKB-SubCell"/>
</dbReference>
<evidence type="ECO:0000313" key="13">
    <source>
        <dbReference type="Proteomes" id="UP001210211"/>
    </source>
</evidence>
<evidence type="ECO:0000313" key="12">
    <source>
        <dbReference type="EMBL" id="KAJ3700301.1"/>
    </source>
</evidence>
<dbReference type="Pfam" id="PF02892">
    <property type="entry name" value="zf-BED"/>
    <property type="match status" value="1"/>
</dbReference>
<evidence type="ECO:0000256" key="6">
    <source>
        <dbReference type="ARBA" id="ARBA00023125"/>
    </source>
</evidence>
<protein>
    <recommendedName>
        <fullName evidence="11">BED-type domain-containing protein</fullName>
    </recommendedName>
</protein>
<evidence type="ECO:0000256" key="2">
    <source>
        <dbReference type="ARBA" id="ARBA00022723"/>
    </source>
</evidence>
<evidence type="ECO:0000256" key="10">
    <source>
        <dbReference type="SAM" id="MobiDB-lite"/>
    </source>
</evidence>
<accession>A0AAD6ETC6</accession>
<evidence type="ECO:0000256" key="9">
    <source>
        <dbReference type="PROSITE-ProRule" id="PRU00027"/>
    </source>
</evidence>
<feature type="region of interest" description="Disordered" evidence="10">
    <location>
        <begin position="23"/>
        <end position="57"/>
    </location>
</feature>
<keyword evidence="6" id="KW-0238">DNA-binding</keyword>
<dbReference type="InterPro" id="IPR012337">
    <property type="entry name" value="RNaseH-like_sf"/>
</dbReference>
<keyword evidence="2" id="KW-0479">Metal-binding</keyword>
<feature type="compositionally biased region" description="Low complexity" evidence="10">
    <location>
        <begin position="28"/>
        <end position="48"/>
    </location>
</feature>
<dbReference type="GO" id="GO:0046983">
    <property type="term" value="F:protein dimerization activity"/>
    <property type="evidence" value="ECO:0007669"/>
    <property type="project" value="InterPro"/>
</dbReference>
<evidence type="ECO:0000256" key="7">
    <source>
        <dbReference type="ARBA" id="ARBA00023163"/>
    </source>
</evidence>
<dbReference type="PROSITE" id="PS50808">
    <property type="entry name" value="ZF_BED"/>
    <property type="match status" value="1"/>
</dbReference>
<dbReference type="AlphaFoldDB" id="A0AAD6ETC6"/>